<dbReference type="InterPro" id="IPR000055">
    <property type="entry name" value="Restrct_endonuc_typeI_TRD"/>
</dbReference>
<dbReference type="CDD" id="cd17253">
    <property type="entry name" value="RMtype1_S_Eco933I-TRD2-CR2_like"/>
    <property type="match status" value="1"/>
</dbReference>
<sequence>MSWNRATLAALLETTIGGVWGGEAGSGEVDVRVIRVTELKNHGRLNVSTAALRSISKRQLLTRELRPGDLLLEKSGGGPTTPVGRVGLVMGLEEPSICANFMQLLRPDQDQVEPRFLHFYLNHFHASGLTATMQTASTNIRNIKASEYVRLEVPLPCLDEQRRIVEILEDHLSRLDAADAGLVDAQRRMAVLRERLVRDAITGSGVSGQRHAPDLIEAGTRDGDLPTLPVGWAWRRLGEVADVAGGVTKDANKQSNPDFVEVPYLRVANVQRAELRLENVTTIRVAPSKAEALRLEPGDVLLNEGGDRDKLARGWVWAGQVDDCIHQNHVFRARVRGDLDPYFLSWTANTIGGRWAERNGKQSVNLASISLSMIRRMPVIVPPGDLSRAIVEELHGQLASVDRVAAELKSARTRCLGLRRALLAAAFSGRLTGRHADQEVIEELADV</sequence>
<keyword evidence="6" id="KW-0378">Hydrolase</keyword>
<gene>
    <name evidence="6" type="ORF">BJ986_001402</name>
</gene>
<dbReference type="InterPro" id="IPR044946">
    <property type="entry name" value="Restrct_endonuc_typeI_TRD_sf"/>
</dbReference>
<dbReference type="RefSeq" id="WP_179421330.1">
    <property type="nucleotide sequence ID" value="NZ_JACCAB010000001.1"/>
</dbReference>
<accession>A0A852WL38</accession>
<proteinExistence type="inferred from homology"/>
<dbReference type="Pfam" id="PF01420">
    <property type="entry name" value="Methylase_S"/>
    <property type="match status" value="1"/>
</dbReference>
<evidence type="ECO:0000313" key="7">
    <source>
        <dbReference type="Proteomes" id="UP000573599"/>
    </source>
</evidence>
<dbReference type="Proteomes" id="UP000573599">
    <property type="component" value="Unassembled WGS sequence"/>
</dbReference>
<comment type="similarity">
    <text evidence="1">Belongs to the type-I restriction system S methylase family.</text>
</comment>
<keyword evidence="7" id="KW-1185">Reference proteome</keyword>
<comment type="caution">
    <text evidence="6">The sequence shown here is derived from an EMBL/GenBank/DDBJ whole genome shotgun (WGS) entry which is preliminary data.</text>
</comment>
<dbReference type="EMBL" id="JACCAB010000001">
    <property type="protein sequence ID" value="NYG06915.1"/>
    <property type="molecule type" value="Genomic_DNA"/>
</dbReference>
<dbReference type="InterPro" id="IPR051212">
    <property type="entry name" value="Type-I_RE_S_subunit"/>
</dbReference>
<evidence type="ECO:0000259" key="5">
    <source>
        <dbReference type="Pfam" id="PF01420"/>
    </source>
</evidence>
<evidence type="ECO:0000256" key="4">
    <source>
        <dbReference type="ARBA" id="ARBA00038652"/>
    </source>
</evidence>
<dbReference type="GO" id="GO:0009307">
    <property type="term" value="P:DNA restriction-modification system"/>
    <property type="evidence" value="ECO:0007669"/>
    <property type="project" value="UniProtKB-KW"/>
</dbReference>
<dbReference type="GO" id="GO:0009035">
    <property type="term" value="F:type I site-specific deoxyribonuclease activity"/>
    <property type="evidence" value="ECO:0007669"/>
    <property type="project" value="UniProtKB-EC"/>
</dbReference>
<evidence type="ECO:0000313" key="6">
    <source>
        <dbReference type="EMBL" id="NYG06915.1"/>
    </source>
</evidence>
<dbReference type="GO" id="GO:0003677">
    <property type="term" value="F:DNA binding"/>
    <property type="evidence" value="ECO:0007669"/>
    <property type="project" value="UniProtKB-KW"/>
</dbReference>
<protein>
    <submittedName>
        <fullName evidence="6">Type I restriction enzyme S subunit</fullName>
        <ecNumber evidence="6">3.1.21.3</ecNumber>
    </submittedName>
</protein>
<organism evidence="6 7">
    <name type="scientific">Pedococcus badiiscoriae</name>
    <dbReference type="NCBI Taxonomy" id="642776"/>
    <lineage>
        <taxon>Bacteria</taxon>
        <taxon>Bacillati</taxon>
        <taxon>Actinomycetota</taxon>
        <taxon>Actinomycetes</taxon>
        <taxon>Micrococcales</taxon>
        <taxon>Intrasporangiaceae</taxon>
        <taxon>Pedococcus</taxon>
    </lineage>
</organism>
<comment type="subunit">
    <text evidence="4">The methyltransferase is composed of M and S polypeptides.</text>
</comment>
<dbReference type="SUPFAM" id="SSF116734">
    <property type="entry name" value="DNA methylase specificity domain"/>
    <property type="match status" value="2"/>
</dbReference>
<name>A0A852WL38_9MICO</name>
<evidence type="ECO:0000256" key="3">
    <source>
        <dbReference type="ARBA" id="ARBA00023125"/>
    </source>
</evidence>
<evidence type="ECO:0000256" key="2">
    <source>
        <dbReference type="ARBA" id="ARBA00022747"/>
    </source>
</evidence>
<keyword evidence="2" id="KW-0680">Restriction system</keyword>
<dbReference type="AlphaFoldDB" id="A0A852WL38"/>
<keyword evidence="3" id="KW-0238">DNA-binding</keyword>
<dbReference type="PANTHER" id="PTHR43140:SF1">
    <property type="entry name" value="TYPE I RESTRICTION ENZYME ECOKI SPECIFICITY SUBUNIT"/>
    <property type="match status" value="1"/>
</dbReference>
<reference evidence="6 7" key="1">
    <citation type="submission" date="2020-07" db="EMBL/GenBank/DDBJ databases">
        <title>Sequencing the genomes of 1000 actinobacteria strains.</title>
        <authorList>
            <person name="Klenk H.-P."/>
        </authorList>
    </citation>
    <scope>NUCLEOTIDE SEQUENCE [LARGE SCALE GENOMIC DNA]</scope>
    <source>
        <strain evidence="6 7">DSM 23987</strain>
    </source>
</reference>
<feature type="domain" description="Type I restriction modification DNA specificity" evidence="5">
    <location>
        <begin position="84"/>
        <end position="173"/>
    </location>
</feature>
<dbReference type="EC" id="3.1.21.3" evidence="6"/>
<evidence type="ECO:0000256" key="1">
    <source>
        <dbReference type="ARBA" id="ARBA00010923"/>
    </source>
</evidence>
<dbReference type="PANTHER" id="PTHR43140">
    <property type="entry name" value="TYPE-1 RESTRICTION ENZYME ECOKI SPECIFICITY PROTEIN"/>
    <property type="match status" value="1"/>
</dbReference>
<dbReference type="Gene3D" id="3.90.220.20">
    <property type="entry name" value="DNA methylase specificity domains"/>
    <property type="match status" value="2"/>
</dbReference>